<gene>
    <name evidence="2" type="ORF">GCM10010346_30110</name>
</gene>
<proteinExistence type="predicted"/>
<comment type="caution">
    <text evidence="2">The sequence shown here is derived from an EMBL/GenBank/DDBJ whole genome shotgun (WGS) entry which is preliminary data.</text>
</comment>
<dbReference type="EMBL" id="BMVO01000008">
    <property type="protein sequence ID" value="GHB05096.1"/>
    <property type="molecule type" value="Genomic_DNA"/>
</dbReference>
<evidence type="ECO:0000256" key="1">
    <source>
        <dbReference type="SAM" id="MobiDB-lite"/>
    </source>
</evidence>
<organism evidence="2 3">
    <name type="scientific">Streptomyces chryseus</name>
    <dbReference type="NCBI Taxonomy" id="68186"/>
    <lineage>
        <taxon>Bacteria</taxon>
        <taxon>Bacillati</taxon>
        <taxon>Actinomycetota</taxon>
        <taxon>Actinomycetes</taxon>
        <taxon>Kitasatosporales</taxon>
        <taxon>Streptomycetaceae</taxon>
        <taxon>Streptomyces</taxon>
    </lineage>
</organism>
<accession>A0ABQ3DMM6</accession>
<feature type="region of interest" description="Disordered" evidence="1">
    <location>
        <begin position="161"/>
        <end position="198"/>
    </location>
</feature>
<reference evidence="3" key="1">
    <citation type="journal article" date="2019" name="Int. J. Syst. Evol. Microbiol.">
        <title>The Global Catalogue of Microorganisms (GCM) 10K type strain sequencing project: providing services to taxonomists for standard genome sequencing and annotation.</title>
        <authorList>
            <consortium name="The Broad Institute Genomics Platform"/>
            <consortium name="The Broad Institute Genome Sequencing Center for Infectious Disease"/>
            <person name="Wu L."/>
            <person name="Ma J."/>
        </authorList>
    </citation>
    <scope>NUCLEOTIDE SEQUENCE [LARGE SCALE GENOMIC DNA]</scope>
    <source>
        <strain evidence="3">JCM 4737</strain>
    </source>
</reference>
<evidence type="ECO:0000313" key="2">
    <source>
        <dbReference type="EMBL" id="GHB05096.1"/>
    </source>
</evidence>
<feature type="compositionally biased region" description="Polar residues" evidence="1">
    <location>
        <begin position="189"/>
        <end position="198"/>
    </location>
</feature>
<sequence length="198" mass="20951">MPDQAAVVASELARHRTQHARGGPLYLQPLLYGAGLQILTPDRGPGTPAPQRCRTGGHTTTGTVQAGMEAVSRIATDLVIRTEAGTGTPASARLALLRRPHLGQEAGLWDLAAVGERERGDTGATAEHDKTRTANLVDGLGHGPHPAEVAQIPLRASHTSYFRLRPPPPLPAATPAHVHRSSRDDATVLSVQAHQESR</sequence>
<name>A0ABQ3DMM6_9ACTN</name>
<dbReference type="RefSeq" id="WP_189715316.1">
    <property type="nucleotide sequence ID" value="NZ_BMVO01000008.1"/>
</dbReference>
<protein>
    <submittedName>
        <fullName evidence="2">Uncharacterized protein</fullName>
    </submittedName>
</protein>
<evidence type="ECO:0000313" key="3">
    <source>
        <dbReference type="Proteomes" id="UP000599437"/>
    </source>
</evidence>
<dbReference type="Proteomes" id="UP000599437">
    <property type="component" value="Unassembled WGS sequence"/>
</dbReference>
<keyword evidence="3" id="KW-1185">Reference proteome</keyword>